<feature type="compositionally biased region" description="Low complexity" evidence="11">
    <location>
        <begin position="393"/>
        <end position="418"/>
    </location>
</feature>
<organism evidence="13 14">
    <name type="scientific">Aureococcus anophagefferens</name>
    <name type="common">Harmful bloom alga</name>
    <dbReference type="NCBI Taxonomy" id="44056"/>
    <lineage>
        <taxon>Eukaryota</taxon>
        <taxon>Sar</taxon>
        <taxon>Stramenopiles</taxon>
        <taxon>Ochrophyta</taxon>
        <taxon>Pelagophyceae</taxon>
        <taxon>Pelagomonadales</taxon>
        <taxon>Pelagomonadaceae</taxon>
        <taxon>Aureococcus</taxon>
    </lineage>
</organism>
<dbReference type="SFLD" id="SFLDF00275">
    <property type="entry name" value="adenosine_C2_methyltransferase"/>
    <property type="match status" value="1"/>
</dbReference>
<accession>A0ABR1FYE4</accession>
<evidence type="ECO:0000256" key="7">
    <source>
        <dbReference type="ARBA" id="ARBA00022691"/>
    </source>
</evidence>
<dbReference type="CDD" id="cd01335">
    <property type="entry name" value="Radical_SAM"/>
    <property type="match status" value="1"/>
</dbReference>
<dbReference type="GO" id="GO:0008168">
    <property type="term" value="F:methyltransferase activity"/>
    <property type="evidence" value="ECO:0007669"/>
    <property type="project" value="UniProtKB-KW"/>
</dbReference>
<evidence type="ECO:0000256" key="9">
    <source>
        <dbReference type="ARBA" id="ARBA00023004"/>
    </source>
</evidence>
<keyword evidence="4" id="KW-0963">Cytoplasm</keyword>
<keyword evidence="5 13" id="KW-0489">Methyltransferase</keyword>
<keyword evidence="10" id="KW-0411">Iron-sulfur</keyword>
<evidence type="ECO:0000256" key="5">
    <source>
        <dbReference type="ARBA" id="ARBA00022603"/>
    </source>
</evidence>
<name>A0ABR1FYE4_AURAN</name>
<evidence type="ECO:0000256" key="1">
    <source>
        <dbReference type="ARBA" id="ARBA00001966"/>
    </source>
</evidence>
<evidence type="ECO:0000259" key="12">
    <source>
        <dbReference type="PROSITE" id="PS51918"/>
    </source>
</evidence>
<comment type="subcellular location">
    <subcellularLocation>
        <location evidence="2">Cytoplasm</location>
    </subcellularLocation>
</comment>
<gene>
    <name evidence="13" type="ORF">SO694_00050134</name>
</gene>
<keyword evidence="3" id="KW-0004">4Fe-4S</keyword>
<dbReference type="InterPro" id="IPR040072">
    <property type="entry name" value="Methyltransferase_A"/>
</dbReference>
<keyword evidence="8" id="KW-0479">Metal-binding</keyword>
<evidence type="ECO:0000256" key="2">
    <source>
        <dbReference type="ARBA" id="ARBA00004496"/>
    </source>
</evidence>
<feature type="region of interest" description="Disordered" evidence="11">
    <location>
        <begin position="386"/>
        <end position="426"/>
    </location>
</feature>
<keyword evidence="14" id="KW-1185">Reference proteome</keyword>
<dbReference type="SFLD" id="SFLDG01062">
    <property type="entry name" value="methyltransferase_(Class_A)"/>
    <property type="match status" value="1"/>
</dbReference>
<dbReference type="PANTHER" id="PTHR30544">
    <property type="entry name" value="23S RRNA METHYLTRANSFERASE"/>
    <property type="match status" value="1"/>
</dbReference>
<dbReference type="GO" id="GO:0032259">
    <property type="term" value="P:methylation"/>
    <property type="evidence" value="ECO:0007669"/>
    <property type="project" value="UniProtKB-KW"/>
</dbReference>
<evidence type="ECO:0000256" key="10">
    <source>
        <dbReference type="ARBA" id="ARBA00023014"/>
    </source>
</evidence>
<protein>
    <submittedName>
        <fullName evidence="13">Radical SAM methylase</fullName>
    </submittedName>
</protein>
<evidence type="ECO:0000256" key="8">
    <source>
        <dbReference type="ARBA" id="ARBA00022723"/>
    </source>
</evidence>
<dbReference type="PROSITE" id="PS51918">
    <property type="entry name" value="RADICAL_SAM"/>
    <property type="match status" value="1"/>
</dbReference>
<feature type="domain" description="Radical SAM core" evidence="12">
    <location>
        <begin position="116"/>
        <end position="370"/>
    </location>
</feature>
<evidence type="ECO:0000313" key="13">
    <source>
        <dbReference type="EMBL" id="KAK7241289.1"/>
    </source>
</evidence>
<dbReference type="Proteomes" id="UP001363151">
    <property type="component" value="Unassembled WGS sequence"/>
</dbReference>
<evidence type="ECO:0000256" key="3">
    <source>
        <dbReference type="ARBA" id="ARBA00022485"/>
    </source>
</evidence>
<keyword evidence="7" id="KW-0949">S-adenosyl-L-methionine</keyword>
<comment type="caution">
    <text evidence="13">The sequence shown here is derived from an EMBL/GenBank/DDBJ whole genome shotgun (WGS) entry which is preliminary data.</text>
</comment>
<dbReference type="InterPro" id="IPR013785">
    <property type="entry name" value="Aldolase_TIM"/>
</dbReference>
<dbReference type="SFLD" id="SFLDS00029">
    <property type="entry name" value="Radical_SAM"/>
    <property type="match status" value="1"/>
</dbReference>
<comment type="cofactor">
    <cofactor evidence="1">
        <name>[4Fe-4S] cluster</name>
        <dbReference type="ChEBI" id="CHEBI:49883"/>
    </cofactor>
</comment>
<proteinExistence type="predicted"/>
<dbReference type="Pfam" id="PF04055">
    <property type="entry name" value="Radical_SAM"/>
    <property type="match status" value="1"/>
</dbReference>
<dbReference type="InterPro" id="IPR007197">
    <property type="entry name" value="rSAM"/>
</dbReference>
<reference evidence="13 14" key="1">
    <citation type="submission" date="2024-03" db="EMBL/GenBank/DDBJ databases">
        <title>Aureococcus anophagefferens CCMP1851 and Kratosvirus quantuckense: Draft genome of a second virus-susceptible host strain in the model system.</title>
        <authorList>
            <person name="Chase E."/>
            <person name="Truchon A.R."/>
            <person name="Schepens W."/>
            <person name="Wilhelm S.W."/>
        </authorList>
    </citation>
    <scope>NUCLEOTIDE SEQUENCE [LARGE SCALE GENOMIC DNA]</scope>
    <source>
        <strain evidence="13 14">CCMP1851</strain>
    </source>
</reference>
<evidence type="ECO:0000313" key="14">
    <source>
        <dbReference type="Proteomes" id="UP001363151"/>
    </source>
</evidence>
<keyword evidence="6" id="KW-0808">Transferase</keyword>
<dbReference type="EMBL" id="JBBJCI010000203">
    <property type="protein sequence ID" value="KAK7241289.1"/>
    <property type="molecule type" value="Genomic_DNA"/>
</dbReference>
<dbReference type="Gene3D" id="3.20.20.70">
    <property type="entry name" value="Aldolase class I"/>
    <property type="match status" value="1"/>
</dbReference>
<dbReference type="SUPFAM" id="SSF102114">
    <property type="entry name" value="Radical SAM enzymes"/>
    <property type="match status" value="1"/>
</dbReference>
<evidence type="ECO:0000256" key="11">
    <source>
        <dbReference type="SAM" id="MobiDB-lite"/>
    </source>
</evidence>
<dbReference type="InterPro" id="IPR004383">
    <property type="entry name" value="rRNA_lsu_MTrfase_RlmN/Cfr"/>
</dbReference>
<sequence>MGRKYADDARRPSVWDVDALRRSMDALQVSWSHSVHLLGYLARHPEVAAWDDVAWGDLRSSPPRRFKEAVAANFSARSVDLVSRHDSSDGSTSKLVVGLRCGKKVETVVMRHGTLRSSRVTVCVSSQVGCAMRCSFCATGTMGMQGDLTRGEIVEQVLLAKRVDGRLRNVVFMGMGEPLNNYDEVLGACRCLLDDRWLALGGGRVTISTVGVVDRIRSLAADEPRANLALSLHAPTQDQRVAIMPAAKRYDLDDLLDALDAYVAEKLRELERRGSRKRRNDEKQPLIMVEYILLGGVNDSVADADALGKLFSRAGAAPRFGGRAMVNLIAYNPTPDLPYDRPSDAAVAAFQKAVQAHGVLTCVRITMGSDVAGACGQLLKDTRAPDVEDAVRARPGGKSPRPRARAAPAPRAAASARRGPGGRRRGARVAGLGFGVAAYLAAPGGF</sequence>
<dbReference type="InterPro" id="IPR058240">
    <property type="entry name" value="rSAM_sf"/>
</dbReference>
<keyword evidence="9" id="KW-0408">Iron</keyword>
<dbReference type="PANTHER" id="PTHR30544:SF8">
    <property type="entry name" value="RADICAL SAM SUPERFAMILY PROTEIN"/>
    <property type="match status" value="1"/>
</dbReference>
<evidence type="ECO:0000256" key="6">
    <source>
        <dbReference type="ARBA" id="ARBA00022679"/>
    </source>
</evidence>
<evidence type="ECO:0000256" key="4">
    <source>
        <dbReference type="ARBA" id="ARBA00022490"/>
    </source>
</evidence>